<dbReference type="RefSeq" id="WP_125118959.1">
    <property type="nucleotide sequence ID" value="NZ_AP019309.1"/>
</dbReference>
<dbReference type="OrthoDB" id="1643929at2"/>
<protein>
    <submittedName>
        <fullName evidence="1">Uncharacterized protein</fullName>
    </submittedName>
</protein>
<sequence length="81" mass="9096">MTHTIYFQTAQPQKLIDFFDGYKDDQVSCKYVSKKGIKATFEVESDLSAEDAASHCKSVFKATPEGQVLYFSIQPASFFGK</sequence>
<proteinExistence type="predicted"/>
<organism evidence="1 2">
    <name type="scientific">Intestinibaculum porci</name>
    <dbReference type="NCBI Taxonomy" id="2487118"/>
    <lineage>
        <taxon>Bacteria</taxon>
        <taxon>Bacillati</taxon>
        <taxon>Bacillota</taxon>
        <taxon>Erysipelotrichia</taxon>
        <taxon>Erysipelotrichales</taxon>
        <taxon>Erysipelotrichaceae</taxon>
        <taxon>Intestinibaculum</taxon>
    </lineage>
</organism>
<evidence type="ECO:0000313" key="1">
    <source>
        <dbReference type="EMBL" id="BBH26052.1"/>
    </source>
</evidence>
<dbReference type="AlphaFoldDB" id="A0A3G9J619"/>
<dbReference type="KEGG" id="ebm:SG0102_09860"/>
<keyword evidence="2" id="KW-1185">Reference proteome</keyword>
<name>A0A3G9J619_9FIRM</name>
<dbReference type="Proteomes" id="UP000268059">
    <property type="component" value="Chromosome"/>
</dbReference>
<gene>
    <name evidence="1" type="ORF">SG0102_09860</name>
</gene>
<evidence type="ECO:0000313" key="2">
    <source>
        <dbReference type="Proteomes" id="UP000268059"/>
    </source>
</evidence>
<reference evidence="1 2" key="1">
    <citation type="submission" date="2018-11" db="EMBL/GenBank/DDBJ databases">
        <title>Novel Erysipelotrichaceae bacterium isolated from small intestine of a swine.</title>
        <authorList>
            <person name="Kim J.S."/>
            <person name="Choe H."/>
            <person name="Lee Y.R."/>
            <person name="Kim K.M."/>
            <person name="Park D.S."/>
        </authorList>
    </citation>
    <scope>NUCLEOTIDE SEQUENCE [LARGE SCALE GENOMIC DNA]</scope>
    <source>
        <strain evidence="1 2">SG0102</strain>
    </source>
</reference>
<dbReference type="InParanoid" id="A0A3G9J619"/>
<dbReference type="EMBL" id="AP019309">
    <property type="protein sequence ID" value="BBH26052.1"/>
    <property type="molecule type" value="Genomic_DNA"/>
</dbReference>
<accession>A0A3G9J619</accession>